<dbReference type="GO" id="GO:0046872">
    <property type="term" value="F:metal ion binding"/>
    <property type="evidence" value="ECO:0007669"/>
    <property type="project" value="UniProtKB-KW"/>
</dbReference>
<dbReference type="RefSeq" id="WP_147759173.1">
    <property type="nucleotide sequence ID" value="NZ_SAXT01000009.1"/>
</dbReference>
<evidence type="ECO:0000256" key="1">
    <source>
        <dbReference type="ARBA" id="ARBA00022723"/>
    </source>
</evidence>
<dbReference type="Gene3D" id="3.30.70.20">
    <property type="match status" value="1"/>
</dbReference>
<dbReference type="InterPro" id="IPR017900">
    <property type="entry name" value="4Fe4S_Fe_S_CS"/>
</dbReference>
<dbReference type="PROSITE" id="PS00198">
    <property type="entry name" value="4FE4S_FER_1"/>
    <property type="match status" value="2"/>
</dbReference>
<feature type="domain" description="4Fe-4S ferredoxin-type" evidence="5">
    <location>
        <begin position="230"/>
        <end position="252"/>
    </location>
</feature>
<organism evidence="6 7">
    <name type="scientific">Brachyspira aalborgi</name>
    <dbReference type="NCBI Taxonomy" id="29522"/>
    <lineage>
        <taxon>Bacteria</taxon>
        <taxon>Pseudomonadati</taxon>
        <taxon>Spirochaetota</taxon>
        <taxon>Spirochaetia</taxon>
        <taxon>Brachyspirales</taxon>
        <taxon>Brachyspiraceae</taxon>
        <taxon>Brachyspira</taxon>
    </lineage>
</organism>
<keyword evidence="1" id="KW-0479">Metal-binding</keyword>
<keyword evidence="2" id="KW-0408">Iron</keyword>
<dbReference type="InterPro" id="IPR029039">
    <property type="entry name" value="Flavoprotein-like_sf"/>
</dbReference>
<accession>A0A5C8CGP9</accession>
<evidence type="ECO:0000313" key="7">
    <source>
        <dbReference type="Proteomes" id="UP000325116"/>
    </source>
</evidence>
<reference evidence="6 7" key="1">
    <citation type="journal article" date="1992" name="Lakartidningen">
        <title>[Penicillin V and not amoxicillin is the first choice preparation in acute otitis].</title>
        <authorList>
            <person name="Kamme C."/>
            <person name="Lundgren K."/>
            <person name="Prellner K."/>
        </authorList>
    </citation>
    <scope>NUCLEOTIDE SEQUENCE [LARGE SCALE GENOMIC DNA]</scope>
    <source>
        <strain evidence="6 7">W1</strain>
    </source>
</reference>
<evidence type="ECO:0000259" key="5">
    <source>
        <dbReference type="PROSITE" id="PS51379"/>
    </source>
</evidence>
<dbReference type="Gene3D" id="3.40.50.360">
    <property type="match status" value="1"/>
</dbReference>
<dbReference type="InterPro" id="IPR017896">
    <property type="entry name" value="4Fe4S_Fe-S-bd"/>
</dbReference>
<dbReference type="AlphaFoldDB" id="A0A5C8CGP9"/>
<sequence>MNINKVYSVYYSATGTTQKIASFLGETISKKLNVVFEKYNYSLPKRREKILEFKENELIICASPTYAGRVPNVMLPFLKNNIKGNGALAVPVVLFGNRNFDDSLIELRNILEDNGFRTIAGGGFIGEHAFSYTLGANRPDEKDMAIALDFAEKIVDKIINLTEIPKEPIKVRGNEPLRPYYMPRDRHEHAIDILKVKPKVDVPKCTDCKICAYVCPMASIDFNDVTKYVNICTKCGACIKKCPEKCRYYDDAGYLYHQHELEEEFERRAEPEIFYM</sequence>
<gene>
    <name evidence="6" type="ORF">EPJ80_12000</name>
</gene>
<feature type="domain" description="4Fe-4S ferredoxin-type" evidence="5">
    <location>
        <begin position="196"/>
        <end position="225"/>
    </location>
</feature>
<dbReference type="InterPro" id="IPR047964">
    <property type="entry name" value="EFR1-like"/>
</dbReference>
<evidence type="ECO:0000256" key="3">
    <source>
        <dbReference type="ARBA" id="ARBA00023014"/>
    </source>
</evidence>
<proteinExistence type="predicted"/>
<dbReference type="PANTHER" id="PTHR43122">
    <property type="entry name" value="FERREDOXIN SUBUNIT OF PYRUVATE:FLAVODOXIN OXIDOREDUCTASE-RELATED"/>
    <property type="match status" value="1"/>
</dbReference>
<dbReference type="PANTHER" id="PTHR43122:SF1">
    <property type="entry name" value="IRON-SULFUR-BINDING PROTEIN"/>
    <property type="match status" value="1"/>
</dbReference>
<evidence type="ECO:0000259" key="4">
    <source>
        <dbReference type="PROSITE" id="PS50902"/>
    </source>
</evidence>
<dbReference type="Proteomes" id="UP000325116">
    <property type="component" value="Unassembled WGS sequence"/>
</dbReference>
<comment type="caution">
    <text evidence="6">The sequence shown here is derived from an EMBL/GenBank/DDBJ whole genome shotgun (WGS) entry which is preliminary data.</text>
</comment>
<dbReference type="EMBL" id="SAXT01000009">
    <property type="protein sequence ID" value="TXJ10862.1"/>
    <property type="molecule type" value="Genomic_DNA"/>
</dbReference>
<keyword evidence="3" id="KW-0411">Iron-sulfur</keyword>
<dbReference type="SUPFAM" id="SSF54862">
    <property type="entry name" value="4Fe-4S ferredoxins"/>
    <property type="match status" value="1"/>
</dbReference>
<protein>
    <submittedName>
        <fullName evidence="6">Ferredoxin</fullName>
    </submittedName>
</protein>
<dbReference type="PROSITE" id="PS51379">
    <property type="entry name" value="4FE4S_FER_2"/>
    <property type="match status" value="2"/>
</dbReference>
<evidence type="ECO:0000256" key="2">
    <source>
        <dbReference type="ARBA" id="ARBA00023004"/>
    </source>
</evidence>
<dbReference type="NCBIfam" id="NF038196">
    <property type="entry name" value="ferrodoxin_EFR1"/>
    <property type="match status" value="1"/>
</dbReference>
<feature type="domain" description="Flavodoxin-like" evidence="4">
    <location>
        <begin position="6"/>
        <end position="155"/>
    </location>
</feature>
<dbReference type="GO" id="GO:0051536">
    <property type="term" value="F:iron-sulfur cluster binding"/>
    <property type="evidence" value="ECO:0007669"/>
    <property type="project" value="UniProtKB-KW"/>
</dbReference>
<dbReference type="PROSITE" id="PS50902">
    <property type="entry name" value="FLAVODOXIN_LIKE"/>
    <property type="match status" value="1"/>
</dbReference>
<name>A0A5C8CGP9_9SPIR</name>
<dbReference type="InterPro" id="IPR008254">
    <property type="entry name" value="Flavodoxin/NO_synth"/>
</dbReference>
<evidence type="ECO:0000313" key="6">
    <source>
        <dbReference type="EMBL" id="TXJ10862.1"/>
    </source>
</evidence>
<dbReference type="SUPFAM" id="SSF52218">
    <property type="entry name" value="Flavoproteins"/>
    <property type="match status" value="1"/>
</dbReference>
<dbReference type="GO" id="GO:0010181">
    <property type="term" value="F:FMN binding"/>
    <property type="evidence" value="ECO:0007669"/>
    <property type="project" value="InterPro"/>
</dbReference>